<evidence type="ECO:0000313" key="1">
    <source>
        <dbReference type="EMBL" id="CAI6359145.1"/>
    </source>
</evidence>
<accession>A0AAV0WSV7</accession>
<sequence>MQMDDAFRVHVKKPLPHLHDDVLPYLTLSKSKQVQVITLKELWHYFGFARSDDDDFRRKQHQKLSTSLQH</sequence>
<evidence type="ECO:0000313" key="2">
    <source>
        <dbReference type="Proteomes" id="UP001160148"/>
    </source>
</evidence>
<keyword evidence="2" id="KW-1185">Reference proteome</keyword>
<proteinExistence type="predicted"/>
<gene>
    <name evidence="1" type="ORF">MEUPH1_LOCUS14581</name>
</gene>
<protein>
    <submittedName>
        <fullName evidence="1">Uncharacterized protein</fullName>
    </submittedName>
</protein>
<dbReference type="Proteomes" id="UP001160148">
    <property type="component" value="Unassembled WGS sequence"/>
</dbReference>
<organism evidence="1 2">
    <name type="scientific">Macrosiphum euphorbiae</name>
    <name type="common">potato aphid</name>
    <dbReference type="NCBI Taxonomy" id="13131"/>
    <lineage>
        <taxon>Eukaryota</taxon>
        <taxon>Metazoa</taxon>
        <taxon>Ecdysozoa</taxon>
        <taxon>Arthropoda</taxon>
        <taxon>Hexapoda</taxon>
        <taxon>Insecta</taxon>
        <taxon>Pterygota</taxon>
        <taxon>Neoptera</taxon>
        <taxon>Paraneoptera</taxon>
        <taxon>Hemiptera</taxon>
        <taxon>Sternorrhyncha</taxon>
        <taxon>Aphidomorpha</taxon>
        <taxon>Aphidoidea</taxon>
        <taxon>Aphididae</taxon>
        <taxon>Macrosiphini</taxon>
        <taxon>Macrosiphum</taxon>
    </lineage>
</organism>
<comment type="caution">
    <text evidence="1">The sequence shown here is derived from an EMBL/GenBank/DDBJ whole genome shotgun (WGS) entry which is preliminary data.</text>
</comment>
<name>A0AAV0WSV7_9HEMI</name>
<dbReference type="EMBL" id="CARXXK010000002">
    <property type="protein sequence ID" value="CAI6359145.1"/>
    <property type="molecule type" value="Genomic_DNA"/>
</dbReference>
<dbReference type="AlphaFoldDB" id="A0AAV0WSV7"/>
<reference evidence="1 2" key="1">
    <citation type="submission" date="2023-01" db="EMBL/GenBank/DDBJ databases">
        <authorList>
            <person name="Whitehead M."/>
        </authorList>
    </citation>
    <scope>NUCLEOTIDE SEQUENCE [LARGE SCALE GENOMIC DNA]</scope>
</reference>